<dbReference type="EMBL" id="BAAAOR010000033">
    <property type="protein sequence ID" value="GAA1537088.1"/>
    <property type="molecule type" value="Genomic_DNA"/>
</dbReference>
<gene>
    <name evidence="1" type="ORF">GCM10009788_44670</name>
</gene>
<comment type="caution">
    <text evidence="1">The sequence shown here is derived from an EMBL/GenBank/DDBJ whole genome shotgun (WGS) entry which is preliminary data.</text>
</comment>
<dbReference type="Proteomes" id="UP001500842">
    <property type="component" value="Unassembled WGS sequence"/>
</dbReference>
<name>A0ABN2BBF9_9ACTN</name>
<proteinExistence type="predicted"/>
<organism evidence="1 2">
    <name type="scientific">Nocardioides humi</name>
    <dbReference type="NCBI Taxonomy" id="449461"/>
    <lineage>
        <taxon>Bacteria</taxon>
        <taxon>Bacillati</taxon>
        <taxon>Actinomycetota</taxon>
        <taxon>Actinomycetes</taxon>
        <taxon>Propionibacteriales</taxon>
        <taxon>Nocardioidaceae</taxon>
        <taxon>Nocardioides</taxon>
    </lineage>
</organism>
<reference evidence="1 2" key="1">
    <citation type="journal article" date="2019" name="Int. J. Syst. Evol. Microbiol.">
        <title>The Global Catalogue of Microorganisms (GCM) 10K type strain sequencing project: providing services to taxonomists for standard genome sequencing and annotation.</title>
        <authorList>
            <consortium name="The Broad Institute Genomics Platform"/>
            <consortium name="The Broad Institute Genome Sequencing Center for Infectious Disease"/>
            <person name="Wu L."/>
            <person name="Ma J."/>
        </authorList>
    </citation>
    <scope>NUCLEOTIDE SEQUENCE [LARGE SCALE GENOMIC DNA]</scope>
    <source>
        <strain evidence="1 2">JCM 14942</strain>
    </source>
</reference>
<accession>A0ABN2BBF9</accession>
<sequence>MDRNELHELVDALPDDQLPAAGDELRRRLRKPALDRPWPPEWFGAIDNPDVPKDLAQNVDKYLAAEGFGSYRS</sequence>
<evidence type="ECO:0000313" key="1">
    <source>
        <dbReference type="EMBL" id="GAA1537088.1"/>
    </source>
</evidence>
<evidence type="ECO:0000313" key="2">
    <source>
        <dbReference type="Proteomes" id="UP001500842"/>
    </source>
</evidence>
<protein>
    <submittedName>
        <fullName evidence="1">Uncharacterized protein</fullName>
    </submittedName>
</protein>
<keyword evidence="2" id="KW-1185">Reference proteome</keyword>